<comment type="subcellular location">
    <subcellularLocation>
        <location evidence="1">Cytoplasm</location>
        <location evidence="1">Cytoskeleton</location>
    </subcellularLocation>
</comment>
<dbReference type="SMART" id="SM00243">
    <property type="entry name" value="GAS2"/>
    <property type="match status" value="1"/>
</dbReference>
<dbReference type="InterPro" id="IPR036534">
    <property type="entry name" value="GAR_dom_sf"/>
</dbReference>
<sequence>MIMDGKKIKNTMTTVREAGLSRPEAGLDPRMTANGAPKEEEECHVSQKLAVLQEESLKPIKEDLAEWIARTLGIDITTDNFLEVLDNGVHLCNLAKLIQGKAEECVQNGTYDEPLPRVSLKYRNNATSGSWFARDNTANFLKWCKAYGMADDQMFETEYLVSHTGEKSVLMTILELARIGYKFGLDPPNLIKMEKEIEKEEEEVVVEVKPPKPSGLDAEDPDISQSHFMVRRIAFLCKCHDHVKKLGDGKYLIFGKVVQIRFLKNRHLMVRVGGGWDTLENYLIHHRPVEVFEHKRLVVGEPHDIGNKYLYFKSKYRSHAQVASEHNGHAHAH</sequence>
<dbReference type="PANTHER" id="PTHR46756:SF13">
    <property type="entry name" value="GROWTH ARREST-SPECIFIC PROTEIN 2"/>
    <property type="match status" value="1"/>
</dbReference>
<dbReference type="CDD" id="cd21204">
    <property type="entry name" value="CH_GAS2-like"/>
    <property type="match status" value="1"/>
</dbReference>
<dbReference type="SMART" id="SM00033">
    <property type="entry name" value="CH"/>
    <property type="match status" value="1"/>
</dbReference>
<dbReference type="InterPro" id="IPR036872">
    <property type="entry name" value="CH_dom_sf"/>
</dbReference>
<dbReference type="GO" id="GO:0005884">
    <property type="term" value="C:actin filament"/>
    <property type="evidence" value="ECO:0007669"/>
    <property type="project" value="TreeGrafter"/>
</dbReference>
<keyword evidence="3" id="KW-0206">Cytoskeleton</keyword>
<organism evidence="7 8">
    <name type="scientific">Crassostrea virginica</name>
    <name type="common">Eastern oyster</name>
    <dbReference type="NCBI Taxonomy" id="6565"/>
    <lineage>
        <taxon>Eukaryota</taxon>
        <taxon>Metazoa</taxon>
        <taxon>Spiralia</taxon>
        <taxon>Lophotrochozoa</taxon>
        <taxon>Mollusca</taxon>
        <taxon>Bivalvia</taxon>
        <taxon>Autobranchia</taxon>
        <taxon>Pteriomorphia</taxon>
        <taxon>Ostreida</taxon>
        <taxon>Ostreoidea</taxon>
        <taxon>Ostreidae</taxon>
        <taxon>Crassostrea</taxon>
    </lineage>
</organism>
<feature type="domain" description="Calponin-homology (CH)" evidence="5">
    <location>
        <begin position="58"/>
        <end position="181"/>
    </location>
</feature>
<keyword evidence="2" id="KW-0963">Cytoplasm</keyword>
<dbReference type="GO" id="GO:0008017">
    <property type="term" value="F:microtubule binding"/>
    <property type="evidence" value="ECO:0007669"/>
    <property type="project" value="InterPro"/>
</dbReference>
<dbReference type="RefSeq" id="XP_022288704.1">
    <property type="nucleotide sequence ID" value="XM_022432996.1"/>
</dbReference>
<evidence type="ECO:0000313" key="8">
    <source>
        <dbReference type="RefSeq" id="XP_022288704.1"/>
    </source>
</evidence>
<proteinExistence type="inferred from homology"/>
<dbReference type="InterPro" id="IPR001715">
    <property type="entry name" value="CH_dom"/>
</dbReference>
<protein>
    <submittedName>
        <fullName evidence="8">Growth arrest-specific protein 2-like isoform X2</fullName>
    </submittedName>
</protein>
<dbReference type="GO" id="GO:0051015">
    <property type="term" value="F:actin filament binding"/>
    <property type="evidence" value="ECO:0007669"/>
    <property type="project" value="TreeGrafter"/>
</dbReference>
<dbReference type="PROSITE" id="PS51460">
    <property type="entry name" value="GAR"/>
    <property type="match status" value="1"/>
</dbReference>
<name>A0A8B8AFG8_CRAVI</name>
<dbReference type="PROSITE" id="PS50021">
    <property type="entry name" value="CH"/>
    <property type="match status" value="1"/>
</dbReference>
<dbReference type="GeneID" id="111100869"/>
<evidence type="ECO:0000256" key="4">
    <source>
        <dbReference type="ARBA" id="ARBA00038441"/>
    </source>
</evidence>
<dbReference type="AlphaFoldDB" id="A0A8B8AFG8"/>
<dbReference type="OrthoDB" id="2250192at2759"/>
<evidence type="ECO:0000256" key="2">
    <source>
        <dbReference type="ARBA" id="ARBA00022490"/>
    </source>
</evidence>
<dbReference type="InterPro" id="IPR003108">
    <property type="entry name" value="GAR_dom"/>
</dbReference>
<evidence type="ECO:0000259" key="6">
    <source>
        <dbReference type="PROSITE" id="PS51460"/>
    </source>
</evidence>
<evidence type="ECO:0000256" key="3">
    <source>
        <dbReference type="ARBA" id="ARBA00023212"/>
    </source>
</evidence>
<dbReference type="SUPFAM" id="SSF143575">
    <property type="entry name" value="GAS2 domain-like"/>
    <property type="match status" value="1"/>
</dbReference>
<comment type="similarity">
    <text evidence="4">Belongs to the GAS2 family.</text>
</comment>
<keyword evidence="7" id="KW-1185">Reference proteome</keyword>
<dbReference type="PANTHER" id="PTHR46756">
    <property type="entry name" value="TRANSGELIN"/>
    <property type="match status" value="1"/>
</dbReference>
<dbReference type="SUPFAM" id="SSF47576">
    <property type="entry name" value="Calponin-homology domain, CH-domain"/>
    <property type="match status" value="1"/>
</dbReference>
<dbReference type="GO" id="GO:0051764">
    <property type="term" value="P:actin crosslink formation"/>
    <property type="evidence" value="ECO:0007669"/>
    <property type="project" value="TreeGrafter"/>
</dbReference>
<evidence type="ECO:0000313" key="7">
    <source>
        <dbReference type="Proteomes" id="UP000694844"/>
    </source>
</evidence>
<reference evidence="8" key="1">
    <citation type="submission" date="2025-08" db="UniProtKB">
        <authorList>
            <consortium name="RefSeq"/>
        </authorList>
    </citation>
    <scope>IDENTIFICATION</scope>
    <source>
        <tissue evidence="8">Whole sample</tissue>
    </source>
</reference>
<evidence type="ECO:0000259" key="5">
    <source>
        <dbReference type="PROSITE" id="PS50021"/>
    </source>
</evidence>
<dbReference type="Gene3D" id="1.10.418.10">
    <property type="entry name" value="Calponin-like domain"/>
    <property type="match status" value="1"/>
</dbReference>
<accession>A0A8B8AFG8</accession>
<dbReference type="Pfam" id="PF00307">
    <property type="entry name" value="CH"/>
    <property type="match status" value="1"/>
</dbReference>
<dbReference type="Proteomes" id="UP000694844">
    <property type="component" value="Chromosome 6"/>
</dbReference>
<dbReference type="GO" id="GO:0008093">
    <property type="term" value="F:cytoskeletal anchor activity"/>
    <property type="evidence" value="ECO:0007669"/>
    <property type="project" value="TreeGrafter"/>
</dbReference>
<dbReference type="Gene3D" id="3.30.920.20">
    <property type="entry name" value="Gas2-like domain"/>
    <property type="match status" value="1"/>
</dbReference>
<feature type="domain" description="GAR" evidence="6">
    <location>
        <begin position="216"/>
        <end position="290"/>
    </location>
</feature>
<gene>
    <name evidence="8" type="primary">LOC111100869</name>
</gene>
<evidence type="ECO:0000256" key="1">
    <source>
        <dbReference type="ARBA" id="ARBA00004245"/>
    </source>
</evidence>
<dbReference type="Pfam" id="PF02187">
    <property type="entry name" value="GAS2"/>
    <property type="match status" value="1"/>
</dbReference>